<dbReference type="NCBIfam" id="NF004739">
    <property type="entry name" value="PRK06075.1"/>
    <property type="match status" value="1"/>
</dbReference>
<evidence type="ECO:0000256" key="1">
    <source>
        <dbReference type="ARBA" id="ARBA00001966"/>
    </source>
</evidence>
<dbReference type="GO" id="GO:0051287">
    <property type="term" value="F:NAD binding"/>
    <property type="evidence" value="ECO:0007669"/>
    <property type="project" value="InterPro"/>
</dbReference>
<keyword evidence="9" id="KW-0602">Photosynthesis</keyword>
<evidence type="ECO:0000256" key="7">
    <source>
        <dbReference type="ARBA" id="ARBA00022448"/>
    </source>
</evidence>
<keyword evidence="14" id="KW-1278">Translocase</keyword>
<comment type="cofactor">
    <cofactor evidence="1">
        <name>[4Fe-4S] cluster</name>
        <dbReference type="ChEBI" id="CHEBI:49883"/>
    </cofactor>
</comment>
<keyword evidence="15" id="KW-0249">Electron transport</keyword>
<evidence type="ECO:0000256" key="11">
    <source>
        <dbReference type="ARBA" id="ARBA00022723"/>
    </source>
</evidence>
<dbReference type="InterPro" id="IPR017900">
    <property type="entry name" value="4Fe4S_Fe_S_CS"/>
</dbReference>
<evidence type="ECO:0000256" key="10">
    <source>
        <dbReference type="ARBA" id="ARBA00022692"/>
    </source>
</evidence>
<dbReference type="PANTHER" id="PTHR11993">
    <property type="entry name" value="NADH-UBIQUINONE OXIDOREDUCTASE 49 KDA SUBUNIT"/>
    <property type="match status" value="1"/>
</dbReference>
<dbReference type="GO" id="GO:0009055">
    <property type="term" value="F:electron transfer activity"/>
    <property type="evidence" value="ECO:0007669"/>
    <property type="project" value="InterPro"/>
</dbReference>
<evidence type="ECO:0000256" key="4">
    <source>
        <dbReference type="ARBA" id="ARBA00005769"/>
    </source>
</evidence>
<evidence type="ECO:0000313" key="31">
    <source>
        <dbReference type="EMBL" id="WVZ26742.1"/>
    </source>
</evidence>
<evidence type="ECO:0000256" key="8">
    <source>
        <dbReference type="ARBA" id="ARBA00022485"/>
    </source>
</evidence>
<dbReference type="InterPro" id="IPR022885">
    <property type="entry name" value="NDH1_su_D/H"/>
</dbReference>
<keyword evidence="35" id="KW-1185">Reference proteome</keyword>
<evidence type="ECO:0000256" key="18">
    <source>
        <dbReference type="ARBA" id="ARBA00023004"/>
    </source>
</evidence>
<dbReference type="GO" id="GO:0009773">
    <property type="term" value="P:photosynthetic electron transport in photosystem I"/>
    <property type="evidence" value="ECO:0007669"/>
    <property type="project" value="InterPro"/>
</dbReference>
<dbReference type="AlphaFoldDB" id="A0AAQ3PFR9"/>
<dbReference type="Pfam" id="PF00146">
    <property type="entry name" value="NADHdh"/>
    <property type="match status" value="1"/>
</dbReference>
<keyword evidence="20" id="KW-0520">NAD</keyword>
<geneLocation type="mitochondrion" evidence="31"/>
<dbReference type="Pfam" id="PF00346">
    <property type="entry name" value="Complex1_49kDa"/>
    <property type="match status" value="1"/>
</dbReference>
<protein>
    <recommendedName>
        <fullName evidence="6">Photosystem I iron-sulfur center</fullName>
        <ecNumber evidence="5">1.97.1.12</ecNumber>
    </recommendedName>
    <alternativeName>
        <fullName evidence="25">9 kDa polypeptide</fullName>
    </alternativeName>
    <alternativeName>
        <fullName evidence="26">PSI-C</fullName>
    </alternativeName>
    <alternativeName>
        <fullName evidence="23">Photosystem I subunit VII</fullName>
    </alternativeName>
    <alternativeName>
        <fullName evidence="24">PsaC</fullName>
    </alternativeName>
</protein>
<dbReference type="GO" id="GO:0051539">
    <property type="term" value="F:4 iron, 4 sulfur cluster binding"/>
    <property type="evidence" value="ECO:0007669"/>
    <property type="project" value="UniProtKB-KW"/>
</dbReference>
<dbReference type="EMBL" id="CP144701">
    <property type="protein sequence ID" value="WVZ26767.1"/>
    <property type="molecule type" value="Genomic_DNA"/>
</dbReference>
<keyword evidence="7" id="KW-0813">Transport</keyword>
<dbReference type="GO" id="GO:0009535">
    <property type="term" value="C:chloroplast thylakoid membrane"/>
    <property type="evidence" value="ECO:0007669"/>
    <property type="project" value="TreeGrafter"/>
</dbReference>
<dbReference type="EC" id="1.97.1.12" evidence="5"/>
<keyword evidence="12" id="KW-0677">Repeat</keyword>
<keyword evidence="18" id="KW-0408">Iron</keyword>
<name>A0AAQ3PFR9_VIGMU</name>
<reference evidence="31" key="2">
    <citation type="submission" date="2024-01" db="EMBL/GenBank/DDBJ databases">
        <authorList>
            <person name="Junaid A."/>
            <person name="Bhatia S."/>
        </authorList>
    </citation>
    <scope>NUCLEOTIDE SEQUENCE</scope>
    <source>
        <strain evidence="31">Urdbean</strain>
        <tissue evidence="31">Leaf</tissue>
    </source>
</reference>
<comment type="subcellular location">
    <subcellularLocation>
        <location evidence="3">Membrane</location>
        <topology evidence="3">Multi-pass membrane protein</topology>
    </subcellularLocation>
    <subcellularLocation>
        <location evidence="28">Plastid thylakoid membrane</location>
        <topology evidence="28">Peripheral membrane protein</topology>
        <orientation evidence="28">Stromal side</orientation>
    </subcellularLocation>
</comment>
<dbReference type="NCBIfam" id="TIGR03048">
    <property type="entry name" value="PS_I_psaC"/>
    <property type="match status" value="1"/>
</dbReference>
<keyword evidence="31" id="KW-0496">Mitochondrion</keyword>
<evidence type="ECO:0000256" key="6">
    <source>
        <dbReference type="ARBA" id="ARBA00013413"/>
    </source>
</evidence>
<dbReference type="GO" id="GO:0046872">
    <property type="term" value="F:metal ion binding"/>
    <property type="evidence" value="ECO:0007669"/>
    <property type="project" value="UniProtKB-KW"/>
</dbReference>
<accession>A0AAQ3PFR9</accession>
<evidence type="ECO:0000256" key="24">
    <source>
        <dbReference type="ARBA" id="ARBA00031003"/>
    </source>
</evidence>
<dbReference type="NCBIfam" id="NF005649">
    <property type="entry name" value="PRK07415.1"/>
    <property type="match status" value="1"/>
</dbReference>
<evidence type="ECO:0000256" key="21">
    <source>
        <dbReference type="ARBA" id="ARBA00023078"/>
    </source>
</evidence>
<keyword evidence="22" id="KW-0472">Membrane</keyword>
<evidence type="ECO:0000256" key="12">
    <source>
        <dbReference type="ARBA" id="ARBA00022737"/>
    </source>
</evidence>
<keyword evidence="11" id="KW-0479">Metal-binding</keyword>
<comment type="function">
    <text evidence="2">Apoprotein for the two 4Fe-4S centers FA and FB of photosystem I (PSI); essential for photochemical activity. FB is the terminal electron acceptor of PSI, donating electrons to ferredoxin. The C-terminus interacts with PsaA/B/D and helps assemble the protein into the PSI complex. Required for binding of PsaD and PsaE to PSI. PSI is a plastocyanin-ferredoxin oxidoreductase, converting photonic excitation into a charge separation, which transfers an electron from the donor P700 chlorophyll pair to the spectroscopically characterized acceptors A0, A1, FX, FA and FB in turn.</text>
</comment>
<dbReference type="Proteomes" id="UP001374535">
    <property type="component" value="Mitochondrion MT"/>
</dbReference>
<dbReference type="Gene3D" id="1.10.645.10">
    <property type="entry name" value="Cytochrome-c3 Hydrogenase, chain B"/>
    <property type="match status" value="1"/>
</dbReference>
<dbReference type="InterPro" id="IPR014029">
    <property type="entry name" value="NADH_UbQ_OxRdtase_49kDa_CS"/>
</dbReference>
<dbReference type="EMBL" id="CP144701">
    <property type="protein sequence ID" value="WVZ26756.1"/>
    <property type="molecule type" value="Genomic_DNA"/>
</dbReference>
<evidence type="ECO:0000313" key="32">
    <source>
        <dbReference type="EMBL" id="WVZ26756.1"/>
    </source>
</evidence>
<evidence type="ECO:0000256" key="29">
    <source>
        <dbReference type="ARBA" id="ARBA00063727"/>
    </source>
</evidence>
<evidence type="ECO:0000256" key="9">
    <source>
        <dbReference type="ARBA" id="ARBA00022531"/>
    </source>
</evidence>
<dbReference type="Pfam" id="PF12838">
    <property type="entry name" value="Fer4_7"/>
    <property type="match status" value="1"/>
</dbReference>
<evidence type="ECO:0000256" key="27">
    <source>
        <dbReference type="ARBA" id="ARBA00048912"/>
    </source>
</evidence>
<dbReference type="InterPro" id="IPR018086">
    <property type="entry name" value="NADH_UbQ_OxRdtase_su1_CS"/>
</dbReference>
<dbReference type="InterPro" id="IPR017491">
    <property type="entry name" value="PSI_PsaC"/>
</dbReference>
<dbReference type="InterPro" id="IPR017896">
    <property type="entry name" value="4Fe4S_Fe-S-bd"/>
</dbReference>
<comment type="catalytic activity">
    <reaction evidence="27">
        <text>reduced [plastocyanin] + hnu + oxidized [2Fe-2S]-[ferredoxin] = oxidized [plastocyanin] + reduced [2Fe-2S]-[ferredoxin]</text>
        <dbReference type="Rhea" id="RHEA:30407"/>
        <dbReference type="Rhea" id="RHEA-COMP:10000"/>
        <dbReference type="Rhea" id="RHEA-COMP:10001"/>
        <dbReference type="Rhea" id="RHEA-COMP:10039"/>
        <dbReference type="Rhea" id="RHEA-COMP:10040"/>
        <dbReference type="ChEBI" id="CHEBI:29036"/>
        <dbReference type="ChEBI" id="CHEBI:30212"/>
        <dbReference type="ChEBI" id="CHEBI:33737"/>
        <dbReference type="ChEBI" id="CHEBI:33738"/>
        <dbReference type="ChEBI" id="CHEBI:49552"/>
        <dbReference type="EC" id="1.97.1.12"/>
    </reaction>
</comment>
<evidence type="ECO:0000256" key="14">
    <source>
        <dbReference type="ARBA" id="ARBA00022967"/>
    </source>
</evidence>
<gene>
    <name evidence="31" type="ORF">V8G54_000008</name>
    <name evidence="32" type="ORF">V8G54_000130</name>
    <name evidence="33" type="ORF">V8G54_000132</name>
    <name evidence="34" type="ORF">V8G54_000213</name>
</gene>
<evidence type="ECO:0000256" key="13">
    <source>
        <dbReference type="ARBA" id="ARBA00022836"/>
    </source>
</evidence>
<evidence type="ECO:0000313" key="35">
    <source>
        <dbReference type="Proteomes" id="UP001374535"/>
    </source>
</evidence>
<dbReference type="PROSITE" id="PS00667">
    <property type="entry name" value="COMPLEX1_ND1_1"/>
    <property type="match status" value="1"/>
</dbReference>
<dbReference type="Gene3D" id="3.30.70.20">
    <property type="match status" value="1"/>
</dbReference>
<evidence type="ECO:0000256" key="2">
    <source>
        <dbReference type="ARBA" id="ARBA00003402"/>
    </source>
</evidence>
<dbReference type="PROSITE" id="PS00198">
    <property type="entry name" value="4FE4S_FER_1"/>
    <property type="match status" value="2"/>
</dbReference>
<evidence type="ECO:0000259" key="30">
    <source>
        <dbReference type="PROSITE" id="PS51379"/>
    </source>
</evidence>
<keyword evidence="8" id="KW-0004">4Fe-4S</keyword>
<keyword evidence="21" id="KW-0793">Thylakoid</keyword>
<dbReference type="InterPro" id="IPR001694">
    <property type="entry name" value="NADH_UbQ_OxRdtase_su1/FPO"/>
</dbReference>
<dbReference type="GO" id="GO:0016651">
    <property type="term" value="F:oxidoreductase activity, acting on NAD(P)H"/>
    <property type="evidence" value="ECO:0007669"/>
    <property type="project" value="InterPro"/>
</dbReference>
<dbReference type="EMBL" id="CP144701">
    <property type="protein sequence ID" value="WVZ26760.1"/>
    <property type="molecule type" value="Genomic_DNA"/>
</dbReference>
<evidence type="ECO:0000256" key="16">
    <source>
        <dbReference type="ARBA" id="ARBA00022989"/>
    </source>
</evidence>
<dbReference type="PROSITE" id="PS00535">
    <property type="entry name" value="COMPLEX1_49K"/>
    <property type="match status" value="1"/>
</dbReference>
<dbReference type="PANTHER" id="PTHR11993:SF10">
    <property type="entry name" value="NADH DEHYDROGENASE [UBIQUINONE] IRON-SULFUR PROTEIN 2, MITOCHONDRIAL"/>
    <property type="match status" value="1"/>
</dbReference>
<sequence>MGPHHPSMHGVLRLIVTLDGEDVIDCEPILGYLHRGMEKIAENRTIIQYLPYVTRWDYLATMFTEAITVNGPEQLGNIQVPKRASYIRVIMLELSRIASHLLWLGPFMADIGAQTPFFYIFREREFIYDLFEAATGMRMMHNFFRIGGVATDLPYGWIDKCSDFCDYFLTSIAEYQKLITRNPIFLERVEGVGVVDVKEVINWGLSGPMLRASGIQWDLRKVDNYECYEEFHWEVQWQKEGDSLARYLVRIGEMIESIKIIQQALEGLPGGPYENLEIRCFDREKEPEWNEFEYRFISKKSSPSFELPKQELYVRIEAPKGELGIFLIGDQNGFPWRWKIHPPGFINLQILPQLVKRMKLADIMTILGSIDIIMGEVDQREISAGIQQRIGPEYTGPFGVLQALADGTKLLFKENLIPSRGDIRLSNSLSTVDIVDAQSKYGFWGWNLWRQPMGFLVFLISSLAECERLPFDLPEAEEELIAGYQTEYSAVAAAEAAIGPAIDYDPMSHSVKIYDTCIGCTQCVRACPTDVLEMIPWDGCKAKQIASAPRTEDCVGCKRCESACPTDFLSVRVYLWHETTRSMGLAY</sequence>
<evidence type="ECO:0000256" key="28">
    <source>
        <dbReference type="ARBA" id="ARBA00060480"/>
    </source>
</evidence>
<dbReference type="EMBL" id="CP144701">
    <property type="protein sequence ID" value="WVZ26742.1"/>
    <property type="molecule type" value="Genomic_DNA"/>
</dbReference>
<evidence type="ECO:0000256" key="20">
    <source>
        <dbReference type="ARBA" id="ARBA00023027"/>
    </source>
</evidence>
<evidence type="ECO:0000256" key="19">
    <source>
        <dbReference type="ARBA" id="ARBA00023014"/>
    </source>
</evidence>
<keyword evidence="17" id="KW-0560">Oxidoreductase</keyword>
<evidence type="ECO:0000256" key="25">
    <source>
        <dbReference type="ARBA" id="ARBA00032541"/>
    </source>
</evidence>
<proteinExistence type="inferred from homology"/>
<dbReference type="GO" id="GO:0009522">
    <property type="term" value="C:photosystem I"/>
    <property type="evidence" value="ECO:0007669"/>
    <property type="project" value="UniProtKB-KW"/>
</dbReference>
<reference evidence="31 35" key="1">
    <citation type="journal article" date="2023" name="Life. Sci Alliance">
        <title>Evolutionary insights into 3D genome organization and epigenetic landscape of Vigna mungo.</title>
        <authorList>
            <person name="Junaid A."/>
            <person name="Singh B."/>
            <person name="Bhatia S."/>
        </authorList>
    </citation>
    <scope>NUCLEOTIDE SEQUENCE [LARGE SCALE GENOMIC DNA]</scope>
    <source>
        <strain evidence="31">Urdbean</strain>
    </source>
</reference>
<evidence type="ECO:0000313" key="33">
    <source>
        <dbReference type="EMBL" id="WVZ26760.1"/>
    </source>
</evidence>
<evidence type="ECO:0000256" key="17">
    <source>
        <dbReference type="ARBA" id="ARBA00023002"/>
    </source>
</evidence>
<dbReference type="PROSITE" id="PS00668">
    <property type="entry name" value="COMPLEX1_ND1_2"/>
    <property type="match status" value="1"/>
</dbReference>
<comment type="subunit">
    <text evidence="29">The eukaryotic PSI reaction center is composed of at least 11 subunits.</text>
</comment>
<evidence type="ECO:0000256" key="26">
    <source>
        <dbReference type="ARBA" id="ARBA00033423"/>
    </source>
</evidence>
<keyword evidence="10" id="KW-0812">Transmembrane</keyword>
<keyword evidence="13" id="KW-0603">Photosystem I</keyword>
<dbReference type="HAMAP" id="MF_01358">
    <property type="entry name" value="NDH1_NuoD"/>
    <property type="match status" value="1"/>
</dbReference>
<evidence type="ECO:0000256" key="15">
    <source>
        <dbReference type="ARBA" id="ARBA00022982"/>
    </source>
</evidence>
<organism evidence="31 35">
    <name type="scientific">Vigna mungo</name>
    <name type="common">Black gram</name>
    <name type="synonym">Phaseolus mungo</name>
    <dbReference type="NCBI Taxonomy" id="3915"/>
    <lineage>
        <taxon>Eukaryota</taxon>
        <taxon>Viridiplantae</taxon>
        <taxon>Streptophyta</taxon>
        <taxon>Embryophyta</taxon>
        <taxon>Tracheophyta</taxon>
        <taxon>Spermatophyta</taxon>
        <taxon>Magnoliopsida</taxon>
        <taxon>eudicotyledons</taxon>
        <taxon>Gunneridae</taxon>
        <taxon>Pentapetalae</taxon>
        <taxon>rosids</taxon>
        <taxon>fabids</taxon>
        <taxon>Fabales</taxon>
        <taxon>Fabaceae</taxon>
        <taxon>Papilionoideae</taxon>
        <taxon>50 kb inversion clade</taxon>
        <taxon>NPAAA clade</taxon>
        <taxon>indigoferoid/millettioid clade</taxon>
        <taxon>Phaseoleae</taxon>
        <taxon>Vigna</taxon>
    </lineage>
</organism>
<keyword evidence="16" id="KW-1133">Transmembrane helix</keyword>
<dbReference type="InterPro" id="IPR001135">
    <property type="entry name" value="NADH_Q_OxRdtase_suD"/>
</dbReference>
<evidence type="ECO:0000256" key="3">
    <source>
        <dbReference type="ARBA" id="ARBA00004141"/>
    </source>
</evidence>
<feature type="domain" description="4Fe-4S ferredoxin-type" evidence="30">
    <location>
        <begin position="545"/>
        <end position="574"/>
    </location>
</feature>
<dbReference type="FunFam" id="3.30.70.20:FF:000001">
    <property type="entry name" value="Photosystem I iron-sulfur center"/>
    <property type="match status" value="1"/>
</dbReference>
<feature type="domain" description="4Fe-4S ferredoxin-type" evidence="30">
    <location>
        <begin position="507"/>
        <end position="537"/>
    </location>
</feature>
<keyword evidence="19" id="KW-0411">Iron-sulfur</keyword>
<comment type="similarity">
    <text evidence="4">Belongs to the complex I 49 kDa subunit family.</text>
</comment>
<dbReference type="SUPFAM" id="SSF54862">
    <property type="entry name" value="4Fe-4S ferredoxins"/>
    <property type="match status" value="1"/>
</dbReference>
<dbReference type="PROSITE" id="PS51379">
    <property type="entry name" value="4FE4S_FER_2"/>
    <property type="match status" value="2"/>
</dbReference>
<dbReference type="SUPFAM" id="SSF56762">
    <property type="entry name" value="HydB/Nqo4-like"/>
    <property type="match status" value="1"/>
</dbReference>
<dbReference type="GO" id="GO:0048038">
    <property type="term" value="F:quinone binding"/>
    <property type="evidence" value="ECO:0007669"/>
    <property type="project" value="InterPro"/>
</dbReference>
<evidence type="ECO:0000256" key="23">
    <source>
        <dbReference type="ARBA" id="ARBA00030218"/>
    </source>
</evidence>
<dbReference type="HAMAP" id="MF_01303">
    <property type="entry name" value="PSI_PsaC"/>
    <property type="match status" value="1"/>
</dbReference>
<dbReference type="InterPro" id="IPR029014">
    <property type="entry name" value="NiFe-Hase_large"/>
</dbReference>
<evidence type="ECO:0000313" key="34">
    <source>
        <dbReference type="EMBL" id="WVZ26767.1"/>
    </source>
</evidence>
<evidence type="ECO:0000256" key="5">
    <source>
        <dbReference type="ARBA" id="ARBA00013197"/>
    </source>
</evidence>
<evidence type="ECO:0000256" key="22">
    <source>
        <dbReference type="ARBA" id="ARBA00023136"/>
    </source>
</evidence>